<evidence type="ECO:0000259" key="9">
    <source>
        <dbReference type="Pfam" id="PF01259"/>
    </source>
</evidence>
<dbReference type="Gene3D" id="3.30.200.20">
    <property type="entry name" value="Phosphorylase Kinase, domain 1"/>
    <property type="match status" value="1"/>
</dbReference>
<name>A0A1F7J123_9BACT</name>
<comment type="similarity">
    <text evidence="2 8">Belongs to the SAICAR synthetase family.</text>
</comment>
<evidence type="ECO:0000256" key="4">
    <source>
        <dbReference type="ARBA" id="ARBA00022741"/>
    </source>
</evidence>
<comment type="catalytic activity">
    <reaction evidence="7 8">
        <text>5-amino-1-(5-phospho-D-ribosyl)imidazole-4-carboxylate + L-aspartate + ATP = (2S)-2-[5-amino-1-(5-phospho-beta-D-ribosyl)imidazole-4-carboxamido]succinate + ADP + phosphate + 2 H(+)</text>
        <dbReference type="Rhea" id="RHEA:22628"/>
        <dbReference type="ChEBI" id="CHEBI:15378"/>
        <dbReference type="ChEBI" id="CHEBI:29991"/>
        <dbReference type="ChEBI" id="CHEBI:30616"/>
        <dbReference type="ChEBI" id="CHEBI:43474"/>
        <dbReference type="ChEBI" id="CHEBI:58443"/>
        <dbReference type="ChEBI" id="CHEBI:77657"/>
        <dbReference type="ChEBI" id="CHEBI:456216"/>
        <dbReference type="EC" id="6.3.2.6"/>
    </reaction>
</comment>
<dbReference type="Gene3D" id="3.30.470.20">
    <property type="entry name" value="ATP-grasp fold, B domain"/>
    <property type="match status" value="1"/>
</dbReference>
<dbReference type="GO" id="GO:0004639">
    <property type="term" value="F:phosphoribosylaminoimidazolesuccinocarboxamide synthase activity"/>
    <property type="evidence" value="ECO:0007669"/>
    <property type="project" value="UniProtKB-UniRule"/>
</dbReference>
<dbReference type="PANTHER" id="PTHR43700:SF1">
    <property type="entry name" value="PHOSPHORIBOSYLAMINOIMIDAZOLE-SUCCINOCARBOXAMIDE SYNTHASE"/>
    <property type="match status" value="1"/>
</dbReference>
<evidence type="ECO:0000256" key="7">
    <source>
        <dbReference type="ARBA" id="ARBA00048475"/>
    </source>
</evidence>
<feature type="domain" description="SAICAR synthetase/ADE2 N-terminal" evidence="9">
    <location>
        <begin position="25"/>
        <end position="265"/>
    </location>
</feature>
<sequence>MTDKIVKAIPYVLKSIDIPGLGKKKQGKVRDIYFKGDKRILITTDRQSAFDVILGHIPFKGAVLNMLSEFWFKKTKKIVPNHMISVPDTNVMITQNCKPTAVEMIVRGYMTGVTKTSIWYSYEKGERTIYGIKFPEGLKKNQKLPRPILTPTTHPEVGSGLHDERLTREQIIENKIIDEKSYKQMEKTALTLFDFGSKWCKKHGLILVDTKYEFGIYNGKLMLIDEIHTPDSSRFWIADTYEERFQKGEEPENFDKEFLRLRYANELGYRGDGTPPKMPEDLIIDLAKRYIRVYEKISGETFKMFEYPIKERIIRNLKSARI</sequence>
<dbReference type="STRING" id="1802061.A3A93_06680"/>
<evidence type="ECO:0000256" key="1">
    <source>
        <dbReference type="ARBA" id="ARBA00004672"/>
    </source>
</evidence>
<dbReference type="PANTHER" id="PTHR43700">
    <property type="entry name" value="PHOSPHORIBOSYLAMINOIMIDAZOLE-SUCCINOCARBOXAMIDE SYNTHASE"/>
    <property type="match status" value="1"/>
</dbReference>
<evidence type="ECO:0000256" key="5">
    <source>
        <dbReference type="ARBA" id="ARBA00022755"/>
    </source>
</evidence>
<dbReference type="GO" id="GO:0006189">
    <property type="term" value="P:'de novo' IMP biosynthetic process"/>
    <property type="evidence" value="ECO:0007669"/>
    <property type="project" value="UniProtKB-UniRule"/>
</dbReference>
<keyword evidence="6 8" id="KW-0067">ATP-binding</keyword>
<organism evidence="10 11">
    <name type="scientific">Candidatus Roizmanbacteria bacterium RIFCSPLOWO2_01_FULL_38_12</name>
    <dbReference type="NCBI Taxonomy" id="1802061"/>
    <lineage>
        <taxon>Bacteria</taxon>
        <taxon>Candidatus Roizmaniibacteriota</taxon>
    </lineage>
</organism>
<reference evidence="10 11" key="1">
    <citation type="journal article" date="2016" name="Nat. Commun.">
        <title>Thousands of microbial genomes shed light on interconnected biogeochemical processes in an aquifer system.</title>
        <authorList>
            <person name="Anantharaman K."/>
            <person name="Brown C.T."/>
            <person name="Hug L.A."/>
            <person name="Sharon I."/>
            <person name="Castelle C.J."/>
            <person name="Probst A.J."/>
            <person name="Thomas B.C."/>
            <person name="Singh A."/>
            <person name="Wilkins M.J."/>
            <person name="Karaoz U."/>
            <person name="Brodie E.L."/>
            <person name="Williams K.H."/>
            <person name="Hubbard S.S."/>
            <person name="Banfield J.F."/>
        </authorList>
    </citation>
    <scope>NUCLEOTIDE SEQUENCE [LARGE SCALE GENOMIC DNA]</scope>
</reference>
<dbReference type="AlphaFoldDB" id="A0A1F7J123"/>
<dbReference type="CDD" id="cd01414">
    <property type="entry name" value="SAICAR_synt_Sc"/>
    <property type="match status" value="1"/>
</dbReference>
<evidence type="ECO:0000256" key="2">
    <source>
        <dbReference type="ARBA" id="ARBA00010190"/>
    </source>
</evidence>
<dbReference type="UniPathway" id="UPA00074">
    <property type="reaction ID" value="UER00131"/>
</dbReference>
<evidence type="ECO:0000256" key="8">
    <source>
        <dbReference type="HAMAP-Rule" id="MF_00137"/>
    </source>
</evidence>
<evidence type="ECO:0000313" key="10">
    <source>
        <dbReference type="EMBL" id="OGK49315.1"/>
    </source>
</evidence>
<dbReference type="PROSITE" id="PS01058">
    <property type="entry name" value="SAICAR_SYNTHETASE_2"/>
    <property type="match status" value="1"/>
</dbReference>
<accession>A0A1F7J123</accession>
<dbReference type="SUPFAM" id="SSF56104">
    <property type="entry name" value="SAICAR synthase-like"/>
    <property type="match status" value="1"/>
</dbReference>
<dbReference type="GO" id="GO:0005737">
    <property type="term" value="C:cytoplasm"/>
    <property type="evidence" value="ECO:0007669"/>
    <property type="project" value="TreeGrafter"/>
</dbReference>
<evidence type="ECO:0000313" key="11">
    <source>
        <dbReference type="Proteomes" id="UP000177141"/>
    </source>
</evidence>
<dbReference type="Pfam" id="PF01259">
    <property type="entry name" value="SAICAR_synt"/>
    <property type="match status" value="1"/>
</dbReference>
<dbReference type="HAMAP" id="MF_00137">
    <property type="entry name" value="SAICAR_synth"/>
    <property type="match status" value="1"/>
</dbReference>
<comment type="pathway">
    <text evidence="1 8">Purine metabolism; IMP biosynthesis via de novo pathway; 5-amino-1-(5-phospho-D-ribosyl)imidazole-4-carboxamide from 5-amino-1-(5-phospho-D-ribosyl)imidazole-4-carboxylate: step 1/2.</text>
</comment>
<dbReference type="InterPro" id="IPR018236">
    <property type="entry name" value="SAICAR_synthetase_CS"/>
</dbReference>
<gene>
    <name evidence="8" type="primary">purC</name>
    <name evidence="10" type="ORF">A3A93_06680</name>
</gene>
<dbReference type="EC" id="6.3.2.6" evidence="8"/>
<dbReference type="InterPro" id="IPR028923">
    <property type="entry name" value="SAICAR_synt/ADE2_N"/>
</dbReference>
<evidence type="ECO:0000256" key="3">
    <source>
        <dbReference type="ARBA" id="ARBA00022598"/>
    </source>
</evidence>
<dbReference type="EMBL" id="MGAL01000001">
    <property type="protein sequence ID" value="OGK49315.1"/>
    <property type="molecule type" value="Genomic_DNA"/>
</dbReference>
<proteinExistence type="inferred from homology"/>
<keyword evidence="5 8" id="KW-0658">Purine biosynthesis</keyword>
<protein>
    <recommendedName>
        <fullName evidence="8">Phosphoribosylaminoimidazole-succinocarboxamide synthase</fullName>
        <ecNumber evidence="8">6.3.2.6</ecNumber>
    </recommendedName>
    <alternativeName>
        <fullName evidence="8">SAICAR synthetase</fullName>
    </alternativeName>
</protein>
<comment type="caution">
    <text evidence="10">The sequence shown here is derived from an EMBL/GenBank/DDBJ whole genome shotgun (WGS) entry which is preliminary data.</text>
</comment>
<keyword evidence="4 8" id="KW-0547">Nucleotide-binding</keyword>
<dbReference type="GO" id="GO:0005524">
    <property type="term" value="F:ATP binding"/>
    <property type="evidence" value="ECO:0007669"/>
    <property type="project" value="UniProtKB-KW"/>
</dbReference>
<evidence type="ECO:0000256" key="6">
    <source>
        <dbReference type="ARBA" id="ARBA00022840"/>
    </source>
</evidence>
<dbReference type="NCBIfam" id="NF009251">
    <property type="entry name" value="PRK12607.1"/>
    <property type="match status" value="1"/>
</dbReference>
<dbReference type="Proteomes" id="UP000177141">
    <property type="component" value="Unassembled WGS sequence"/>
</dbReference>
<keyword evidence="3 8" id="KW-0436">Ligase</keyword>